<feature type="compositionally biased region" description="Acidic residues" evidence="1">
    <location>
        <begin position="72"/>
        <end position="93"/>
    </location>
</feature>
<evidence type="ECO:0000313" key="2">
    <source>
        <dbReference type="EMBL" id="ELR08120.1"/>
    </source>
</evidence>
<name>L8G4D7_PSED2</name>
<organism evidence="2 3">
    <name type="scientific">Pseudogymnoascus destructans (strain ATCC MYA-4855 / 20631-21)</name>
    <name type="common">Bat white-nose syndrome fungus</name>
    <name type="synonym">Geomyces destructans</name>
    <dbReference type="NCBI Taxonomy" id="658429"/>
    <lineage>
        <taxon>Eukaryota</taxon>
        <taxon>Fungi</taxon>
        <taxon>Dikarya</taxon>
        <taxon>Ascomycota</taxon>
        <taxon>Pezizomycotina</taxon>
        <taxon>Leotiomycetes</taxon>
        <taxon>Thelebolales</taxon>
        <taxon>Thelebolaceae</taxon>
        <taxon>Pseudogymnoascus</taxon>
    </lineage>
</organism>
<accession>L8G4D7</accession>
<proteinExistence type="predicted"/>
<feature type="region of interest" description="Disordered" evidence="1">
    <location>
        <begin position="32"/>
        <end position="93"/>
    </location>
</feature>
<reference evidence="3" key="1">
    <citation type="submission" date="2010-09" db="EMBL/GenBank/DDBJ databases">
        <title>The genome sequence of Geomyces destructans 20631-21.</title>
        <authorList>
            <consortium name="The Broad Institute Genome Sequencing Platform"/>
            <person name="Cuomo C.A."/>
            <person name="Blehert D.S."/>
            <person name="Lorch J.M."/>
            <person name="Young S.K."/>
            <person name="Zeng Q."/>
            <person name="Gargeya S."/>
            <person name="Fitzgerald M."/>
            <person name="Haas B."/>
            <person name="Abouelleil A."/>
            <person name="Alvarado L."/>
            <person name="Arachchi H.M."/>
            <person name="Berlin A."/>
            <person name="Brown A."/>
            <person name="Chapman S.B."/>
            <person name="Chen Z."/>
            <person name="Dunbar C."/>
            <person name="Freedman E."/>
            <person name="Gearin G."/>
            <person name="Gellesch M."/>
            <person name="Goldberg J."/>
            <person name="Griggs A."/>
            <person name="Gujja S."/>
            <person name="Heiman D."/>
            <person name="Howarth C."/>
            <person name="Larson L."/>
            <person name="Lui A."/>
            <person name="MacDonald P.J.P."/>
            <person name="Montmayeur A."/>
            <person name="Murphy C."/>
            <person name="Neiman D."/>
            <person name="Pearson M."/>
            <person name="Priest M."/>
            <person name="Roberts A."/>
            <person name="Saif S."/>
            <person name="Shea T."/>
            <person name="Shenoy N."/>
            <person name="Sisk P."/>
            <person name="Stolte C."/>
            <person name="Sykes S."/>
            <person name="Wortman J."/>
            <person name="Nusbaum C."/>
            <person name="Birren B."/>
        </authorList>
    </citation>
    <scope>NUCLEOTIDE SEQUENCE [LARGE SCALE GENOMIC DNA]</scope>
    <source>
        <strain evidence="3">ATCC MYA-4855 / 20631-21</strain>
    </source>
</reference>
<gene>
    <name evidence="2" type="ORF">GMDG_08606</name>
</gene>
<feature type="compositionally biased region" description="Basic and acidic residues" evidence="1">
    <location>
        <begin position="45"/>
        <end position="55"/>
    </location>
</feature>
<dbReference type="VEuPathDB" id="FungiDB:GMDG_08606"/>
<dbReference type="EMBL" id="GL573607">
    <property type="protein sequence ID" value="ELR08120.1"/>
    <property type="molecule type" value="Genomic_DNA"/>
</dbReference>
<protein>
    <submittedName>
        <fullName evidence="2">Uncharacterized protein</fullName>
    </submittedName>
</protein>
<dbReference type="HOGENOM" id="CLU_2405442_0_0_1"/>
<evidence type="ECO:0000313" key="3">
    <source>
        <dbReference type="Proteomes" id="UP000011064"/>
    </source>
</evidence>
<feature type="compositionally biased region" description="Acidic residues" evidence="1">
    <location>
        <begin position="32"/>
        <end position="44"/>
    </location>
</feature>
<evidence type="ECO:0000256" key="1">
    <source>
        <dbReference type="SAM" id="MobiDB-lite"/>
    </source>
</evidence>
<dbReference type="AlphaFoldDB" id="L8G4D7"/>
<dbReference type="InParanoid" id="L8G4D7"/>
<sequence>IASEVQSLHCTTRLGNDLQKAIHRHLPDVTLAEEYETSDSEDDADREHVDGKLEPDWELETVVGSPAREGPEEGGEGEGESESESEITEDDAA</sequence>
<dbReference type="Proteomes" id="UP000011064">
    <property type="component" value="Unassembled WGS sequence"/>
</dbReference>
<feature type="non-terminal residue" evidence="2">
    <location>
        <position position="1"/>
    </location>
</feature>
<keyword evidence="3" id="KW-1185">Reference proteome</keyword>